<dbReference type="EMBL" id="AMCW01000018">
    <property type="protein sequence ID" value="EKK03853.1"/>
    <property type="molecule type" value="Genomic_DNA"/>
</dbReference>
<evidence type="ECO:0000313" key="2">
    <source>
        <dbReference type="Proteomes" id="UP000007993"/>
    </source>
</evidence>
<protein>
    <submittedName>
        <fullName evidence="1">Uncharacterized protein</fullName>
    </submittedName>
</protein>
<dbReference type="AlphaFoldDB" id="K5DN07"/>
<organism evidence="1 2">
    <name type="scientific">Rhodopirellula baltica SH28</name>
    <dbReference type="NCBI Taxonomy" id="993517"/>
    <lineage>
        <taxon>Bacteria</taxon>
        <taxon>Pseudomonadati</taxon>
        <taxon>Planctomycetota</taxon>
        <taxon>Planctomycetia</taxon>
        <taxon>Pirellulales</taxon>
        <taxon>Pirellulaceae</taxon>
        <taxon>Rhodopirellula</taxon>
    </lineage>
</organism>
<accession>K5DN07</accession>
<dbReference type="Proteomes" id="UP000007993">
    <property type="component" value="Unassembled WGS sequence"/>
</dbReference>
<reference evidence="1 2" key="1">
    <citation type="journal article" date="2013" name="Mar. Genomics">
        <title>Expression of sulfatases in Rhodopirellula baltica and the diversity of sulfatases in the genus Rhodopirellula.</title>
        <authorList>
            <person name="Wegner C.E."/>
            <person name="Richter-Heitmann T."/>
            <person name="Klindworth A."/>
            <person name="Klockow C."/>
            <person name="Richter M."/>
            <person name="Achstetter T."/>
            <person name="Glockner F.O."/>
            <person name="Harder J."/>
        </authorList>
    </citation>
    <scope>NUCLEOTIDE SEQUENCE [LARGE SCALE GENOMIC DNA]</scope>
    <source>
        <strain evidence="1 2">SH28</strain>
    </source>
</reference>
<gene>
    <name evidence="1" type="ORF">RBSH_00594</name>
</gene>
<name>K5DN07_RHOBT</name>
<evidence type="ECO:0000313" key="1">
    <source>
        <dbReference type="EMBL" id="EKK03853.1"/>
    </source>
</evidence>
<proteinExistence type="predicted"/>
<sequence>MDDTNWIDTVQVRELSCDGNVFETGECRTEAALGEDMVPKALPISPAEDGTGLEVFGR</sequence>
<comment type="caution">
    <text evidence="1">The sequence shown here is derived from an EMBL/GenBank/DDBJ whole genome shotgun (WGS) entry which is preliminary data.</text>
</comment>